<accession>A0ACC2FYZ4</accession>
<gene>
    <name evidence="1" type="ORF">DPEC_G00238560</name>
</gene>
<dbReference type="EMBL" id="CM055747">
    <property type="protein sequence ID" value="KAJ7996582.1"/>
    <property type="molecule type" value="Genomic_DNA"/>
</dbReference>
<comment type="caution">
    <text evidence="1">The sequence shown here is derived from an EMBL/GenBank/DDBJ whole genome shotgun (WGS) entry which is preliminary data.</text>
</comment>
<evidence type="ECO:0000313" key="1">
    <source>
        <dbReference type="EMBL" id="KAJ7996582.1"/>
    </source>
</evidence>
<name>A0ACC2FYZ4_DALPE</name>
<keyword evidence="2" id="KW-1185">Reference proteome</keyword>
<sequence>MSSGVAAAVAEVGGYSADSVPSHIKPLSRLNGSISHSQGQISAAHSGGTMGRQEPTKQNSVGESIPYTQRCAVLAEGAVSPQLANQELPGEWT</sequence>
<evidence type="ECO:0000313" key="2">
    <source>
        <dbReference type="Proteomes" id="UP001157502"/>
    </source>
</evidence>
<protein>
    <submittedName>
        <fullName evidence="1">Uncharacterized protein</fullName>
    </submittedName>
</protein>
<reference evidence="1" key="1">
    <citation type="submission" date="2021-05" db="EMBL/GenBank/DDBJ databases">
        <authorList>
            <person name="Pan Q."/>
            <person name="Jouanno E."/>
            <person name="Zahm M."/>
            <person name="Klopp C."/>
            <person name="Cabau C."/>
            <person name="Louis A."/>
            <person name="Berthelot C."/>
            <person name="Parey E."/>
            <person name="Roest Crollius H."/>
            <person name="Montfort J."/>
            <person name="Robinson-Rechavi M."/>
            <person name="Bouchez O."/>
            <person name="Lampietro C."/>
            <person name="Lopez Roques C."/>
            <person name="Donnadieu C."/>
            <person name="Postlethwait J."/>
            <person name="Bobe J."/>
            <person name="Dillon D."/>
            <person name="Chandos A."/>
            <person name="von Hippel F."/>
            <person name="Guiguen Y."/>
        </authorList>
    </citation>
    <scope>NUCLEOTIDE SEQUENCE</scope>
    <source>
        <strain evidence="1">YG-Jan2019</strain>
    </source>
</reference>
<organism evidence="1 2">
    <name type="scientific">Dallia pectoralis</name>
    <name type="common">Alaska blackfish</name>
    <dbReference type="NCBI Taxonomy" id="75939"/>
    <lineage>
        <taxon>Eukaryota</taxon>
        <taxon>Metazoa</taxon>
        <taxon>Chordata</taxon>
        <taxon>Craniata</taxon>
        <taxon>Vertebrata</taxon>
        <taxon>Euteleostomi</taxon>
        <taxon>Actinopterygii</taxon>
        <taxon>Neopterygii</taxon>
        <taxon>Teleostei</taxon>
        <taxon>Protacanthopterygii</taxon>
        <taxon>Esociformes</taxon>
        <taxon>Umbridae</taxon>
        <taxon>Dallia</taxon>
    </lineage>
</organism>
<proteinExistence type="predicted"/>
<dbReference type="Proteomes" id="UP001157502">
    <property type="component" value="Chromosome 20"/>
</dbReference>